<dbReference type="RefSeq" id="WP_248669224.1">
    <property type="nucleotide sequence ID" value="NZ_JALPRX010000108.1"/>
</dbReference>
<dbReference type="EMBL" id="JALPRX010000108">
    <property type="protein sequence ID" value="MCK8787173.1"/>
    <property type="molecule type" value="Genomic_DNA"/>
</dbReference>
<dbReference type="Proteomes" id="UP001139516">
    <property type="component" value="Unassembled WGS sequence"/>
</dbReference>
<dbReference type="InterPro" id="IPR006016">
    <property type="entry name" value="UspA"/>
</dbReference>
<gene>
    <name evidence="2" type="ORF">M0638_22625</name>
</gene>
<sequence>MSDSGNPATGESAATATPAKRDRVFLVVVDDSPERAVALRYASLRVRNGGGRVALLRVMEPAEPMFWAGVGAMMAEERREEAEKVLSGLAAEVQEITGGMPILLIREGDPREALEALLAEDPRISILVLAAAADGGGPGPLISSLVGRNAGRLPLPVTIVPGGLSDAELERVT</sequence>
<accession>A0A9X1YBN8</accession>
<comment type="caution">
    <text evidence="2">The sequence shown here is derived from an EMBL/GenBank/DDBJ whole genome shotgun (WGS) entry which is preliminary data.</text>
</comment>
<name>A0A9X1YBN8_9PROT</name>
<evidence type="ECO:0000259" key="1">
    <source>
        <dbReference type="Pfam" id="PF00582"/>
    </source>
</evidence>
<dbReference type="SUPFAM" id="SSF52402">
    <property type="entry name" value="Adenine nucleotide alpha hydrolases-like"/>
    <property type="match status" value="1"/>
</dbReference>
<dbReference type="AlphaFoldDB" id="A0A9X1YBN8"/>
<proteinExistence type="predicted"/>
<keyword evidence="3" id="KW-1185">Reference proteome</keyword>
<dbReference type="Pfam" id="PF00582">
    <property type="entry name" value="Usp"/>
    <property type="match status" value="1"/>
</dbReference>
<evidence type="ECO:0000313" key="2">
    <source>
        <dbReference type="EMBL" id="MCK8787173.1"/>
    </source>
</evidence>
<feature type="domain" description="UspA" evidence="1">
    <location>
        <begin position="25"/>
        <end position="161"/>
    </location>
</feature>
<protein>
    <submittedName>
        <fullName evidence="2">Universal stress protein</fullName>
    </submittedName>
</protein>
<dbReference type="Gene3D" id="3.40.50.12370">
    <property type="match status" value="1"/>
</dbReference>
<reference evidence="2" key="1">
    <citation type="submission" date="2022-04" db="EMBL/GenBank/DDBJ databases">
        <title>Roseomonas acroporae sp. nov., isolated from coral Acropora digitifera.</title>
        <authorList>
            <person name="Sun H."/>
        </authorList>
    </citation>
    <scope>NUCLEOTIDE SEQUENCE</scope>
    <source>
        <strain evidence="2">NAR14</strain>
    </source>
</reference>
<organism evidence="2 3">
    <name type="scientific">Roseomonas acroporae</name>
    <dbReference type="NCBI Taxonomy" id="2937791"/>
    <lineage>
        <taxon>Bacteria</taxon>
        <taxon>Pseudomonadati</taxon>
        <taxon>Pseudomonadota</taxon>
        <taxon>Alphaproteobacteria</taxon>
        <taxon>Acetobacterales</taxon>
        <taxon>Roseomonadaceae</taxon>
        <taxon>Roseomonas</taxon>
    </lineage>
</organism>
<evidence type="ECO:0000313" key="3">
    <source>
        <dbReference type="Proteomes" id="UP001139516"/>
    </source>
</evidence>
<dbReference type="CDD" id="cd00293">
    <property type="entry name" value="USP-like"/>
    <property type="match status" value="1"/>
</dbReference>